<dbReference type="GO" id="GO:0008270">
    <property type="term" value="F:zinc ion binding"/>
    <property type="evidence" value="ECO:0007669"/>
    <property type="project" value="UniProtKB-KW"/>
</dbReference>
<feature type="region of interest" description="Disordered" evidence="2">
    <location>
        <begin position="203"/>
        <end position="271"/>
    </location>
</feature>
<dbReference type="PROSITE" id="PS00028">
    <property type="entry name" value="ZINC_FINGER_C2H2_1"/>
    <property type="match status" value="1"/>
</dbReference>
<dbReference type="InterPro" id="IPR013087">
    <property type="entry name" value="Znf_C2H2_type"/>
</dbReference>
<name>A0A8H3HGC1_9AGAM</name>
<dbReference type="EMBL" id="CAJMWY010003753">
    <property type="protein sequence ID" value="CAE6506628.1"/>
    <property type="molecule type" value="Genomic_DNA"/>
</dbReference>
<feature type="region of interest" description="Disordered" evidence="2">
    <location>
        <begin position="312"/>
        <end position="351"/>
    </location>
</feature>
<feature type="compositionally biased region" description="Basic and acidic residues" evidence="2">
    <location>
        <begin position="312"/>
        <end position="331"/>
    </location>
</feature>
<dbReference type="Proteomes" id="UP000663861">
    <property type="component" value="Unassembled WGS sequence"/>
</dbReference>
<dbReference type="Gene3D" id="3.30.160.60">
    <property type="entry name" value="Classic Zinc Finger"/>
    <property type="match status" value="1"/>
</dbReference>
<accession>A0A8H3HGC1</accession>
<feature type="compositionally biased region" description="Basic and acidic residues" evidence="2">
    <location>
        <begin position="342"/>
        <end position="351"/>
    </location>
</feature>
<dbReference type="SUPFAM" id="SSF57667">
    <property type="entry name" value="beta-beta-alpha zinc fingers"/>
    <property type="match status" value="1"/>
</dbReference>
<feature type="domain" description="C2H2-type" evidence="3">
    <location>
        <begin position="299"/>
        <end position="328"/>
    </location>
</feature>
<feature type="domain" description="C2H2-type" evidence="3">
    <location>
        <begin position="268"/>
        <end position="298"/>
    </location>
</feature>
<dbReference type="PROSITE" id="PS50157">
    <property type="entry name" value="ZINC_FINGER_C2H2_2"/>
    <property type="match status" value="2"/>
</dbReference>
<sequence>MPLSAITRPLPADGRQWHTTCHKVLHPARIMVGTHRHPPPPVAGCTSYFSSRHIYGASSGIMDAPNNNNEERREPVSRPLSPAFLDSHAHGWVEPPLSDYNQPQFPPSLYDIPIREVSLHTRPIQPFRRFNYLDSQGEDLGSRQYTLGPDNIWEVNETYTNAYRRSAQNASHLPQFTSTCEPSNTWSLPPAVVSRPPTVSIPIHDPPPSHITRAPEPTTPVASGSNLTLEMLPPSSPNNSRSSPETPITPGPDSGPTRRRRGSSTSKKTCVPCNKSFYRKAEYDRHMKTASVHRTERQFKCRYCGEGLTRADAKVRHEKMCPHNSDSEGSQKGKGKGKRNGKGKEKDGSSD</sequence>
<keyword evidence="1" id="KW-0863">Zinc-finger</keyword>
<dbReference type="AlphaFoldDB" id="A0A8H3HGC1"/>
<comment type="caution">
    <text evidence="4">The sequence shown here is derived from an EMBL/GenBank/DDBJ whole genome shotgun (WGS) entry which is preliminary data.</text>
</comment>
<gene>
    <name evidence="4" type="ORF">RDB_LOCUS130695</name>
</gene>
<proteinExistence type="predicted"/>
<evidence type="ECO:0000259" key="3">
    <source>
        <dbReference type="PROSITE" id="PS50157"/>
    </source>
</evidence>
<evidence type="ECO:0000256" key="1">
    <source>
        <dbReference type="PROSITE-ProRule" id="PRU00042"/>
    </source>
</evidence>
<evidence type="ECO:0000313" key="5">
    <source>
        <dbReference type="Proteomes" id="UP000663861"/>
    </source>
</evidence>
<protein>
    <recommendedName>
        <fullName evidence="3">C2H2-type domain-containing protein</fullName>
    </recommendedName>
</protein>
<reference evidence="4" key="1">
    <citation type="submission" date="2021-01" db="EMBL/GenBank/DDBJ databases">
        <authorList>
            <person name="Kaushik A."/>
        </authorList>
    </citation>
    <scope>NUCLEOTIDE SEQUENCE</scope>
    <source>
        <strain evidence="4">AG4-RS23</strain>
    </source>
</reference>
<keyword evidence="1" id="KW-0479">Metal-binding</keyword>
<keyword evidence="1" id="KW-0862">Zinc</keyword>
<organism evidence="4 5">
    <name type="scientific">Rhizoctonia solani</name>
    <dbReference type="NCBI Taxonomy" id="456999"/>
    <lineage>
        <taxon>Eukaryota</taxon>
        <taxon>Fungi</taxon>
        <taxon>Dikarya</taxon>
        <taxon>Basidiomycota</taxon>
        <taxon>Agaricomycotina</taxon>
        <taxon>Agaricomycetes</taxon>
        <taxon>Cantharellales</taxon>
        <taxon>Ceratobasidiaceae</taxon>
        <taxon>Rhizoctonia</taxon>
    </lineage>
</organism>
<evidence type="ECO:0000313" key="4">
    <source>
        <dbReference type="EMBL" id="CAE6506628.1"/>
    </source>
</evidence>
<evidence type="ECO:0000256" key="2">
    <source>
        <dbReference type="SAM" id="MobiDB-lite"/>
    </source>
</evidence>
<dbReference type="InterPro" id="IPR036236">
    <property type="entry name" value="Znf_C2H2_sf"/>
</dbReference>